<dbReference type="InterPro" id="IPR015760">
    <property type="entry name" value="TIF_IF2"/>
</dbReference>
<dbReference type="PANTHER" id="PTHR43381">
    <property type="entry name" value="TRANSLATION INITIATION FACTOR IF-2-RELATED"/>
    <property type="match status" value="1"/>
</dbReference>
<feature type="domain" description="Tr-type G" evidence="11">
    <location>
        <begin position="580"/>
        <end position="750"/>
    </location>
</feature>
<dbReference type="Pfam" id="PF22042">
    <property type="entry name" value="EF-G_D2"/>
    <property type="match status" value="1"/>
</dbReference>
<evidence type="ECO:0000256" key="4">
    <source>
        <dbReference type="ARBA" id="ARBA00022540"/>
    </source>
</evidence>
<dbReference type="Pfam" id="PF04760">
    <property type="entry name" value="IF2_N"/>
    <property type="match status" value="1"/>
</dbReference>
<feature type="compositionally biased region" description="Low complexity" evidence="10">
    <location>
        <begin position="403"/>
        <end position="421"/>
    </location>
</feature>
<keyword evidence="7 8" id="KW-0342">GTP-binding</keyword>
<comment type="function">
    <text evidence="8 9">One of the essential components for the initiation of protein synthesis. Protects formylmethionyl-tRNA from spontaneous hydrolysis and promotes its binding to the 30S ribosomal subunits. Also involved in the hydrolysis of GTP during the formation of the 70S ribosomal complex.</text>
</comment>
<evidence type="ECO:0000259" key="11">
    <source>
        <dbReference type="PROSITE" id="PS51722"/>
    </source>
</evidence>
<feature type="compositionally biased region" description="Low complexity" evidence="10">
    <location>
        <begin position="102"/>
        <end position="139"/>
    </location>
</feature>
<feature type="region of interest" description="Disordered" evidence="10">
    <location>
        <begin position="56"/>
        <end position="139"/>
    </location>
</feature>
<dbReference type="InterPro" id="IPR023115">
    <property type="entry name" value="TIF_IF2_dom3"/>
</dbReference>
<evidence type="ECO:0000256" key="9">
    <source>
        <dbReference type="RuleBase" id="RU000644"/>
    </source>
</evidence>
<comment type="subcellular location">
    <subcellularLocation>
        <location evidence="8">Cytoplasm</location>
    </subcellularLocation>
</comment>
<keyword evidence="4 8" id="KW-0396">Initiation factor</keyword>
<dbReference type="NCBIfam" id="TIGR00487">
    <property type="entry name" value="IF-2"/>
    <property type="match status" value="1"/>
</dbReference>
<keyword evidence="3 8" id="KW-0963">Cytoplasm</keyword>
<dbReference type="Pfam" id="PF00009">
    <property type="entry name" value="GTP_EFTU"/>
    <property type="match status" value="1"/>
</dbReference>
<dbReference type="GO" id="GO:0003743">
    <property type="term" value="F:translation initiation factor activity"/>
    <property type="evidence" value="ECO:0007669"/>
    <property type="project" value="UniProtKB-KW"/>
</dbReference>
<keyword evidence="5 8" id="KW-0547">Nucleotide-binding</keyword>
<feature type="binding site" evidence="8">
    <location>
        <begin position="690"/>
        <end position="693"/>
    </location>
    <ligand>
        <name>GTP</name>
        <dbReference type="ChEBI" id="CHEBI:37565"/>
    </ligand>
</feature>
<dbReference type="Gene3D" id="2.40.30.10">
    <property type="entry name" value="Translation factors"/>
    <property type="match status" value="2"/>
</dbReference>
<dbReference type="SUPFAM" id="SSF52156">
    <property type="entry name" value="Initiation factor IF2/eIF5b, domain 3"/>
    <property type="match status" value="1"/>
</dbReference>
<dbReference type="Proteomes" id="UP001604002">
    <property type="component" value="Unassembled WGS sequence"/>
</dbReference>
<dbReference type="EMBL" id="JBAFVH010000006">
    <property type="protein sequence ID" value="MFG1372811.1"/>
    <property type="molecule type" value="Genomic_DNA"/>
</dbReference>
<dbReference type="HAMAP" id="MF_00100_B">
    <property type="entry name" value="IF_2_B"/>
    <property type="match status" value="1"/>
</dbReference>
<evidence type="ECO:0000256" key="1">
    <source>
        <dbReference type="ARBA" id="ARBA00007733"/>
    </source>
</evidence>
<sequence length="1083" mass="113381">MNDTKTPGDKTLHPATGKTLTLKRPVEQGMVRQSFSHGRSKAVVVEKVKRRVIAPGEAAGQGTGQAAPAAPAAAPAAPRPAAPAAAPSAAPAPTPVAPAPAPVEAKAPAAPAPVSAPVAPAAEAPAPKTEAPAPVEAKAPAAPVVEAPAAPAPVVAAPAPAAAEPAPAAPTAAAPAEAPQASAPQAPAPQAAAPKPAAPRAAAPAASSEAKPASARPGQSTGGRSDGPRTAAGASSRPGSHSGSQASQRPGAGGPPGRPGQPPRSGGPGADRRPGSTGPSGRPGAQQRPGGSGVVLRTLTEEERNARASALADARVREVEERRMAEERRAAEEEARRRAERERVERAEREAAEARKREEESRRAQEDESKRRAEQEARKRFGGEEQGNRPAGAGASTGGNAGAGAAATTARPLTPRPAGTAESEDEERRAARRGPGARPVAPVKVPRAPAGQEKQRGRLTLVTALSGEEERQRSLASFRRRTQRMTGHRVQESKEKILREVILPETITIQELANRMSERAVDVIRMLMKQGQMLKITDVVDADTAQLIAEDLGHTVRRVSESDVEEGLFDTPDAPETLLPRPAVVTIMGHVDHGKTSLLDAIRKANVVSGEAGGITQHIGAYQVTSPSGSKITFIDTPGHAAFTAMRARGAKVTDIVVLVVAADDGVMPQTVEAIHHARAAKVPLIVAINKIDKPGAKPERVRSELLQYEVQVETMGGDTLEVEVSAKEHLNLDKLLEAIALQSELLDLRANPDRAAEGTVVEAKLDRGRGPVATVLVQRGTLKVGDIVVAGAEWGRVRALISDTGANVDTAGPSLPVEVLGFNGTPEAGDRLAVVENEARAREITDYRQRQKREKAAAKSATVRGSLEQMMSQVKATGRKEFPLIIKGDVSGSVEAIIGALEKVGNDEVQARIIHSGAGGINESDVTLAETSGAAIIAFNVRANKEARDAAERAGIEIRYYNIIYDLVDDVKKAMSGLLAPINRETMLGNALIKEIFAVSKVGKVAGCQVTDGNVERGQHVRLIRDNVVIHEGKLATLNRFKDAVNVVHAGQDCGMSFENYQDMRAGDVIECYRVEVIQRSL</sequence>
<evidence type="ECO:0000256" key="2">
    <source>
        <dbReference type="ARBA" id="ARBA00020675"/>
    </source>
</evidence>
<feature type="compositionally biased region" description="Low complexity" evidence="10">
    <location>
        <begin position="153"/>
        <end position="217"/>
    </location>
</feature>
<dbReference type="InterPro" id="IPR005225">
    <property type="entry name" value="Small_GTP-bd"/>
</dbReference>
<evidence type="ECO:0000313" key="12">
    <source>
        <dbReference type="EMBL" id="MFG1372811.1"/>
    </source>
</evidence>
<feature type="binding site" evidence="8">
    <location>
        <begin position="636"/>
        <end position="640"/>
    </location>
    <ligand>
        <name>GTP</name>
        <dbReference type="ChEBI" id="CHEBI:37565"/>
    </ligand>
</feature>
<keyword evidence="6 8" id="KW-0648">Protein biosynthesis</keyword>
<evidence type="ECO:0000256" key="3">
    <source>
        <dbReference type="ARBA" id="ARBA00022490"/>
    </source>
</evidence>
<dbReference type="Pfam" id="PF08364">
    <property type="entry name" value="IF2_assoc"/>
    <property type="match status" value="1"/>
</dbReference>
<evidence type="ECO:0000313" key="13">
    <source>
        <dbReference type="Proteomes" id="UP001604002"/>
    </source>
</evidence>
<dbReference type="SUPFAM" id="SSF52540">
    <property type="entry name" value="P-loop containing nucleoside triphosphate hydrolases"/>
    <property type="match status" value="1"/>
</dbReference>
<dbReference type="PANTHER" id="PTHR43381:SF5">
    <property type="entry name" value="TR-TYPE G DOMAIN-CONTAINING PROTEIN"/>
    <property type="match status" value="1"/>
</dbReference>
<gene>
    <name evidence="8 12" type="primary">infB</name>
    <name evidence="12" type="ORF">V5F32_11610</name>
</gene>
<comment type="caution">
    <text evidence="8">Lacks conserved residue(s) required for the propagation of feature annotation.</text>
</comment>
<dbReference type="InterPro" id="IPR013575">
    <property type="entry name" value="IF2_assoc_dom_bac"/>
</dbReference>
<dbReference type="CDD" id="cd03692">
    <property type="entry name" value="mtIF2_IVc"/>
    <property type="match status" value="1"/>
</dbReference>
<dbReference type="NCBIfam" id="TIGR00231">
    <property type="entry name" value="small_GTP"/>
    <property type="match status" value="1"/>
</dbReference>
<dbReference type="RefSeq" id="WP_393992664.1">
    <property type="nucleotide sequence ID" value="NZ_JBAFVH010000006.1"/>
</dbReference>
<evidence type="ECO:0000256" key="6">
    <source>
        <dbReference type="ARBA" id="ARBA00022917"/>
    </source>
</evidence>
<feature type="compositionally biased region" description="Basic and acidic residues" evidence="10">
    <location>
        <begin position="314"/>
        <end position="387"/>
    </location>
</feature>
<feature type="region of interest" description="Disordered" evidence="10">
    <location>
        <begin position="153"/>
        <end position="455"/>
    </location>
</feature>
<dbReference type="InterPro" id="IPR027417">
    <property type="entry name" value="P-loop_NTPase"/>
</dbReference>
<evidence type="ECO:0000256" key="5">
    <source>
        <dbReference type="ARBA" id="ARBA00022741"/>
    </source>
</evidence>
<feature type="binding site" evidence="8">
    <location>
        <begin position="589"/>
        <end position="596"/>
    </location>
    <ligand>
        <name>GTP</name>
        <dbReference type="ChEBI" id="CHEBI:37565"/>
    </ligand>
</feature>
<dbReference type="Pfam" id="PF11987">
    <property type="entry name" value="IF-2"/>
    <property type="match status" value="1"/>
</dbReference>
<evidence type="ECO:0000256" key="7">
    <source>
        <dbReference type="ARBA" id="ARBA00023134"/>
    </source>
</evidence>
<feature type="compositionally biased region" description="Low complexity" evidence="10">
    <location>
        <begin position="433"/>
        <end position="451"/>
    </location>
</feature>
<dbReference type="Gene3D" id="3.40.50.10050">
    <property type="entry name" value="Translation initiation factor IF- 2, domain 3"/>
    <property type="match status" value="1"/>
</dbReference>
<organism evidence="12 13">
    <name type="scientific">Xanthobacter oligotrophicus</name>
    <dbReference type="NCBI Taxonomy" id="2607286"/>
    <lineage>
        <taxon>Bacteria</taxon>
        <taxon>Pseudomonadati</taxon>
        <taxon>Pseudomonadota</taxon>
        <taxon>Alphaproteobacteria</taxon>
        <taxon>Hyphomicrobiales</taxon>
        <taxon>Xanthobacteraceae</taxon>
        <taxon>Xanthobacter</taxon>
    </lineage>
</organism>
<dbReference type="SUPFAM" id="SSF50447">
    <property type="entry name" value="Translation proteins"/>
    <property type="match status" value="2"/>
</dbReference>
<dbReference type="CDD" id="cd03702">
    <property type="entry name" value="IF2_mtIF2_II"/>
    <property type="match status" value="1"/>
</dbReference>
<dbReference type="InterPro" id="IPR053905">
    <property type="entry name" value="EF-G-like_DII"/>
</dbReference>
<feature type="compositionally biased region" description="Low complexity" evidence="10">
    <location>
        <begin position="66"/>
        <end position="76"/>
    </location>
</feature>
<dbReference type="PROSITE" id="PS51722">
    <property type="entry name" value="G_TR_2"/>
    <property type="match status" value="1"/>
</dbReference>
<dbReference type="InterPro" id="IPR000795">
    <property type="entry name" value="T_Tr_GTP-bd_dom"/>
</dbReference>
<dbReference type="CDD" id="cd01887">
    <property type="entry name" value="IF2_eIF5B"/>
    <property type="match status" value="1"/>
</dbReference>
<proteinExistence type="inferred from homology"/>
<evidence type="ECO:0000256" key="8">
    <source>
        <dbReference type="HAMAP-Rule" id="MF_00100"/>
    </source>
</evidence>
<dbReference type="InterPro" id="IPR036925">
    <property type="entry name" value="TIF_IF2_dom3_sf"/>
</dbReference>
<keyword evidence="13" id="KW-1185">Reference proteome</keyword>
<dbReference type="InterPro" id="IPR006847">
    <property type="entry name" value="IF2_N"/>
</dbReference>
<reference evidence="12 13" key="1">
    <citation type="submission" date="2024-02" db="EMBL/GenBank/DDBJ databases">
        <title>Expansion and revision of Xanthobacter and proposal of Roseixanthobacter gen. nov.</title>
        <authorList>
            <person name="Soltysiak M.P.M."/>
            <person name="Jalihal A."/>
            <person name="Ory A."/>
            <person name="Chrisophersen C."/>
            <person name="Lee A.D."/>
            <person name="Boulton J."/>
            <person name="Springer M."/>
        </authorList>
    </citation>
    <scope>NUCLEOTIDE SEQUENCE [LARGE SCALE GENOMIC DNA]</scope>
    <source>
        <strain evidence="12 13">23A</strain>
    </source>
</reference>
<evidence type="ECO:0000256" key="10">
    <source>
        <dbReference type="SAM" id="MobiDB-lite"/>
    </source>
</evidence>
<feature type="compositionally biased region" description="Pro residues" evidence="10">
    <location>
        <begin position="90"/>
        <end position="101"/>
    </location>
</feature>
<accession>A0ABW6ZYC7</accession>
<comment type="similarity">
    <text evidence="1 8 9">Belongs to the TRAFAC class translation factor GTPase superfamily. Classic translation factor GTPase family. IF-2 subfamily.</text>
</comment>
<dbReference type="InterPro" id="IPR000178">
    <property type="entry name" value="TF_IF2_bacterial-like"/>
</dbReference>
<dbReference type="InterPro" id="IPR009000">
    <property type="entry name" value="Transl_B-barrel_sf"/>
</dbReference>
<dbReference type="InterPro" id="IPR044145">
    <property type="entry name" value="IF2_II"/>
</dbReference>
<feature type="compositionally biased region" description="Low complexity" evidence="10">
    <location>
        <begin position="275"/>
        <end position="284"/>
    </location>
</feature>
<dbReference type="Gene3D" id="3.40.50.300">
    <property type="entry name" value="P-loop containing nucleotide triphosphate hydrolases"/>
    <property type="match status" value="1"/>
</dbReference>
<feature type="compositionally biased region" description="Basic and acidic residues" evidence="10">
    <location>
        <begin position="1"/>
        <end position="12"/>
    </location>
</feature>
<name>A0ABW6ZYC7_9HYPH</name>
<protein>
    <recommendedName>
        <fullName evidence="2 8">Translation initiation factor IF-2</fullName>
    </recommendedName>
</protein>
<comment type="caution">
    <text evidence="12">The sequence shown here is derived from an EMBL/GenBank/DDBJ whole genome shotgun (WGS) entry which is preliminary data.</text>
</comment>
<feature type="region of interest" description="Disordered" evidence="10">
    <location>
        <begin position="1"/>
        <end position="25"/>
    </location>
</feature>